<evidence type="ECO:0000313" key="1">
    <source>
        <dbReference type="EMBL" id="KMO41355.1"/>
    </source>
</evidence>
<keyword evidence="2" id="KW-1185">Reference proteome</keyword>
<organism evidence="1 2">
    <name type="scientific">Methylobacterium variabile</name>
    <dbReference type="NCBI Taxonomy" id="298794"/>
    <lineage>
        <taxon>Bacteria</taxon>
        <taxon>Pseudomonadati</taxon>
        <taxon>Pseudomonadota</taxon>
        <taxon>Alphaproteobacteria</taxon>
        <taxon>Hyphomicrobiales</taxon>
        <taxon>Methylobacteriaceae</taxon>
        <taxon>Methylobacterium</taxon>
    </lineage>
</organism>
<reference evidence="1 2" key="1">
    <citation type="submission" date="2015-03" db="EMBL/GenBank/DDBJ databases">
        <title>Genome sequencing of Methylobacterium variabile DSM 16961.</title>
        <authorList>
            <person name="Chaudhry V."/>
            <person name="Patil P.B."/>
        </authorList>
    </citation>
    <scope>NUCLEOTIDE SEQUENCE [LARGE SCALE GENOMIC DNA]</scope>
    <source>
        <strain evidence="1 2">DSM 16961</strain>
    </source>
</reference>
<proteinExistence type="predicted"/>
<dbReference type="EMBL" id="LABY01000033">
    <property type="protein sequence ID" value="KMO41355.1"/>
    <property type="molecule type" value="Genomic_DNA"/>
</dbReference>
<dbReference type="PATRIC" id="fig|298794.3.peg.5001"/>
<dbReference type="Proteomes" id="UP000035955">
    <property type="component" value="Unassembled WGS sequence"/>
</dbReference>
<protein>
    <submittedName>
        <fullName evidence="1">Uncharacterized protein</fullName>
    </submittedName>
</protein>
<name>A0A0J6T1M9_9HYPH</name>
<accession>A0A0J6T1M9</accession>
<gene>
    <name evidence="1" type="ORF">VQ02_05790</name>
</gene>
<evidence type="ECO:0000313" key="2">
    <source>
        <dbReference type="Proteomes" id="UP000035955"/>
    </source>
</evidence>
<comment type="caution">
    <text evidence="1">The sequence shown here is derived from an EMBL/GenBank/DDBJ whole genome shotgun (WGS) entry which is preliminary data.</text>
</comment>
<sequence>MARVLFLIQGCAGLMREIVSPAQDTPLHARLSREAWSPVREGWPAVGLSWERLVGLLSESRSGR</sequence>
<dbReference type="AlphaFoldDB" id="A0A0J6T1M9"/>